<sequence>MRSIHTEPRSSCVKRYRFDRDLDPVPRIHQSPRKPSRRIGFTSQTSLKPNIQPISADKLGAPVTKWLVETSTDSHVTATAARMVPDVGWPVQLCVSPAYVQLRNTLGILPAYRKHLRDMATCTLGTGTRSRLRQSAGALVVHRGYLERGWSDALTPKFDPELPVFDWKPSPLVLDTSRFHIYCCFYTPFPIPEYHR</sequence>
<name>A0ACB8AZN8_9AGAM</name>
<accession>A0ACB8AZN8</accession>
<protein>
    <submittedName>
        <fullName evidence="1">Uncharacterized protein</fullName>
    </submittedName>
</protein>
<proteinExistence type="predicted"/>
<dbReference type="EMBL" id="MU266701">
    <property type="protein sequence ID" value="KAH7919041.1"/>
    <property type="molecule type" value="Genomic_DNA"/>
</dbReference>
<reference evidence="1" key="1">
    <citation type="journal article" date="2021" name="New Phytol.">
        <title>Evolutionary innovations through gain and loss of genes in the ectomycorrhizal Boletales.</title>
        <authorList>
            <person name="Wu G."/>
            <person name="Miyauchi S."/>
            <person name="Morin E."/>
            <person name="Kuo A."/>
            <person name="Drula E."/>
            <person name="Varga T."/>
            <person name="Kohler A."/>
            <person name="Feng B."/>
            <person name="Cao Y."/>
            <person name="Lipzen A."/>
            <person name="Daum C."/>
            <person name="Hundley H."/>
            <person name="Pangilinan J."/>
            <person name="Johnson J."/>
            <person name="Barry K."/>
            <person name="LaButti K."/>
            <person name="Ng V."/>
            <person name="Ahrendt S."/>
            <person name="Min B."/>
            <person name="Choi I.G."/>
            <person name="Park H."/>
            <person name="Plett J.M."/>
            <person name="Magnuson J."/>
            <person name="Spatafora J.W."/>
            <person name="Nagy L.G."/>
            <person name="Henrissat B."/>
            <person name="Grigoriev I.V."/>
            <person name="Yang Z.L."/>
            <person name="Xu J."/>
            <person name="Martin F.M."/>
        </authorList>
    </citation>
    <scope>NUCLEOTIDE SEQUENCE</scope>
    <source>
        <strain evidence="1">KUC20120723A-06</strain>
    </source>
</reference>
<comment type="caution">
    <text evidence="1">The sequence shown here is derived from an EMBL/GenBank/DDBJ whole genome shotgun (WGS) entry which is preliminary data.</text>
</comment>
<keyword evidence="2" id="KW-1185">Reference proteome</keyword>
<gene>
    <name evidence="1" type="ORF">BV22DRAFT_1041260</name>
</gene>
<dbReference type="Proteomes" id="UP000790709">
    <property type="component" value="Unassembled WGS sequence"/>
</dbReference>
<organism evidence="1 2">
    <name type="scientific">Leucogyrophana mollusca</name>
    <dbReference type="NCBI Taxonomy" id="85980"/>
    <lineage>
        <taxon>Eukaryota</taxon>
        <taxon>Fungi</taxon>
        <taxon>Dikarya</taxon>
        <taxon>Basidiomycota</taxon>
        <taxon>Agaricomycotina</taxon>
        <taxon>Agaricomycetes</taxon>
        <taxon>Agaricomycetidae</taxon>
        <taxon>Boletales</taxon>
        <taxon>Boletales incertae sedis</taxon>
        <taxon>Leucogyrophana</taxon>
    </lineage>
</organism>
<evidence type="ECO:0000313" key="1">
    <source>
        <dbReference type="EMBL" id="KAH7919041.1"/>
    </source>
</evidence>
<evidence type="ECO:0000313" key="2">
    <source>
        <dbReference type="Proteomes" id="UP000790709"/>
    </source>
</evidence>